<dbReference type="SUPFAM" id="SSF51905">
    <property type="entry name" value="FAD/NAD(P)-binding domain"/>
    <property type="match status" value="1"/>
</dbReference>
<evidence type="ECO:0000256" key="4">
    <source>
        <dbReference type="ARBA" id="ARBA00022857"/>
    </source>
</evidence>
<dbReference type="AlphaFoldDB" id="A0A1Y2EF45"/>
<dbReference type="Pfam" id="PF01494">
    <property type="entry name" value="FAD_binding_3"/>
    <property type="match status" value="1"/>
</dbReference>
<gene>
    <name evidence="8" type="ORF">BCR35DRAFT_307992</name>
</gene>
<organism evidence="8 9">
    <name type="scientific">Leucosporidium creatinivorum</name>
    <dbReference type="NCBI Taxonomy" id="106004"/>
    <lineage>
        <taxon>Eukaryota</taxon>
        <taxon>Fungi</taxon>
        <taxon>Dikarya</taxon>
        <taxon>Basidiomycota</taxon>
        <taxon>Pucciniomycotina</taxon>
        <taxon>Microbotryomycetes</taxon>
        <taxon>Leucosporidiales</taxon>
        <taxon>Leucosporidium</taxon>
    </lineage>
</organism>
<dbReference type="GO" id="GO:0071949">
    <property type="term" value="F:FAD binding"/>
    <property type="evidence" value="ECO:0007669"/>
    <property type="project" value="InterPro"/>
</dbReference>
<protein>
    <recommendedName>
        <fullName evidence="7">FAD-binding domain-containing protein</fullName>
    </recommendedName>
</protein>
<name>A0A1Y2EF45_9BASI</name>
<dbReference type="Proteomes" id="UP000193467">
    <property type="component" value="Unassembled WGS sequence"/>
</dbReference>
<dbReference type="Gene3D" id="3.50.50.60">
    <property type="entry name" value="FAD/NAD(P)-binding domain"/>
    <property type="match status" value="1"/>
</dbReference>
<dbReference type="GO" id="GO:0070189">
    <property type="term" value="P:kynurenine metabolic process"/>
    <property type="evidence" value="ECO:0007669"/>
    <property type="project" value="TreeGrafter"/>
</dbReference>
<feature type="non-terminal residue" evidence="8">
    <location>
        <position position="439"/>
    </location>
</feature>
<dbReference type="PANTHER" id="PTHR46028">
    <property type="entry name" value="KYNURENINE 3-MONOOXYGENASE"/>
    <property type="match status" value="1"/>
</dbReference>
<sequence length="439" mass="48486">MRGRMLHTKSKSSGSQKVGLQAQDYGFPAEGEVIRSISRGVLGIYLLDHVDGLPKEGRGSVKTRFETKLVEMDLRGEEAVEVSLGSKDGSVRKEKFDFVVGGDGAYSRVRREMMRGSKARFNYKQSYAPHAYLELAVPAGPNSTFSISPNHLHIWPRGEFMLIALPNQDKSFTLTLFAHQSTFDELDSKLRSLSSDAVNPVVDLFRTEFPDALELMGEEELLKSWRENPKDGLITVECSPYHYKDKALLIGDAAHAMVPFYGQGMNCGFEDVRFLSTLLDHFSASPSPLIPSPLPYSSITPSLPSATPSGSSALETALTTYTTLRAPSLKAIQTLAANNYSEMASSVLNPFYLLRLTLDGALSSLFRLLPAPRNPVEGMGGTWESLYRMTTFRWGLAYEEVLERRRWQQRVLEAGVGVSVVGLGVAGVLGWRKWGGLFS</sequence>
<evidence type="ECO:0000256" key="3">
    <source>
        <dbReference type="ARBA" id="ARBA00022827"/>
    </source>
</evidence>
<evidence type="ECO:0000256" key="5">
    <source>
        <dbReference type="ARBA" id="ARBA00023002"/>
    </source>
</evidence>
<dbReference type="PANTHER" id="PTHR46028:SF2">
    <property type="entry name" value="KYNURENINE 3-MONOOXYGENASE"/>
    <property type="match status" value="1"/>
</dbReference>
<dbReference type="EMBL" id="MCGR01000056">
    <property type="protein sequence ID" value="ORY69425.1"/>
    <property type="molecule type" value="Genomic_DNA"/>
</dbReference>
<proteinExistence type="predicted"/>
<dbReference type="PRINTS" id="PR00420">
    <property type="entry name" value="RNGMNOXGNASE"/>
</dbReference>
<dbReference type="OrthoDB" id="10053569at2759"/>
<accession>A0A1Y2EF45</accession>
<keyword evidence="2" id="KW-0285">Flavoprotein</keyword>
<evidence type="ECO:0000256" key="6">
    <source>
        <dbReference type="ARBA" id="ARBA00023033"/>
    </source>
</evidence>
<keyword evidence="4" id="KW-0521">NADP</keyword>
<comment type="cofactor">
    <cofactor evidence="1">
        <name>FAD</name>
        <dbReference type="ChEBI" id="CHEBI:57692"/>
    </cofactor>
</comment>
<feature type="domain" description="FAD-binding" evidence="7">
    <location>
        <begin position="244"/>
        <end position="279"/>
    </location>
</feature>
<keyword evidence="6" id="KW-0503">Monooxygenase</keyword>
<evidence type="ECO:0000256" key="1">
    <source>
        <dbReference type="ARBA" id="ARBA00001974"/>
    </source>
</evidence>
<keyword evidence="9" id="KW-1185">Reference proteome</keyword>
<evidence type="ECO:0000256" key="2">
    <source>
        <dbReference type="ARBA" id="ARBA00022630"/>
    </source>
</evidence>
<keyword evidence="3" id="KW-0274">FAD</keyword>
<keyword evidence="5" id="KW-0560">Oxidoreductase</keyword>
<dbReference type="InterPro" id="IPR002938">
    <property type="entry name" value="FAD-bd"/>
</dbReference>
<dbReference type="InParanoid" id="A0A1Y2EF45"/>
<comment type="caution">
    <text evidence="8">The sequence shown here is derived from an EMBL/GenBank/DDBJ whole genome shotgun (WGS) entry which is preliminary data.</text>
</comment>
<reference evidence="8 9" key="1">
    <citation type="submission" date="2016-07" db="EMBL/GenBank/DDBJ databases">
        <title>Pervasive Adenine N6-methylation of Active Genes in Fungi.</title>
        <authorList>
            <consortium name="DOE Joint Genome Institute"/>
            <person name="Mondo S.J."/>
            <person name="Dannebaum R.O."/>
            <person name="Kuo R.C."/>
            <person name="Labutti K."/>
            <person name="Haridas S."/>
            <person name="Kuo A."/>
            <person name="Salamov A."/>
            <person name="Ahrendt S.R."/>
            <person name="Lipzen A."/>
            <person name="Sullivan W."/>
            <person name="Andreopoulos W.B."/>
            <person name="Clum A."/>
            <person name="Lindquist E."/>
            <person name="Daum C."/>
            <person name="Ramamoorthy G.K."/>
            <person name="Gryganskyi A."/>
            <person name="Culley D."/>
            <person name="Magnuson J.K."/>
            <person name="James T.Y."/>
            <person name="O'Malley M.A."/>
            <person name="Stajich J.E."/>
            <person name="Spatafora J.W."/>
            <person name="Visel A."/>
            <person name="Grigoriev I.V."/>
        </authorList>
    </citation>
    <scope>NUCLEOTIDE SEQUENCE [LARGE SCALE GENOMIC DNA]</scope>
    <source>
        <strain evidence="8 9">62-1032</strain>
    </source>
</reference>
<dbReference type="InterPro" id="IPR036188">
    <property type="entry name" value="FAD/NAD-bd_sf"/>
</dbReference>
<evidence type="ECO:0000313" key="8">
    <source>
        <dbReference type="EMBL" id="ORY69425.1"/>
    </source>
</evidence>
<dbReference type="STRING" id="106004.A0A1Y2EF45"/>
<dbReference type="GO" id="GO:0005741">
    <property type="term" value="C:mitochondrial outer membrane"/>
    <property type="evidence" value="ECO:0007669"/>
    <property type="project" value="TreeGrafter"/>
</dbReference>
<evidence type="ECO:0000259" key="7">
    <source>
        <dbReference type="Pfam" id="PF01494"/>
    </source>
</evidence>
<evidence type="ECO:0000313" key="9">
    <source>
        <dbReference type="Proteomes" id="UP000193467"/>
    </source>
</evidence>
<dbReference type="GO" id="GO:0004502">
    <property type="term" value="F:kynurenine 3-monooxygenase activity"/>
    <property type="evidence" value="ECO:0007669"/>
    <property type="project" value="TreeGrafter"/>
</dbReference>